<feature type="binding site" evidence="6">
    <location>
        <begin position="33"/>
        <end position="40"/>
    </location>
    <ligand>
        <name>ATP</name>
        <dbReference type="ChEBI" id="CHEBI:30616"/>
    </ligand>
</feature>
<evidence type="ECO:0000256" key="5">
    <source>
        <dbReference type="ARBA" id="ARBA00034923"/>
    </source>
</evidence>
<evidence type="ECO:0000256" key="1">
    <source>
        <dbReference type="ARBA" id="ARBA00022741"/>
    </source>
</evidence>
<evidence type="ECO:0000259" key="7">
    <source>
        <dbReference type="PROSITE" id="PS51198"/>
    </source>
</evidence>
<dbReference type="GO" id="GO:0003677">
    <property type="term" value="F:DNA binding"/>
    <property type="evidence" value="ECO:0007669"/>
    <property type="project" value="InterPro"/>
</dbReference>
<dbReference type="EMBL" id="CP159289">
    <property type="protein sequence ID" value="XCH24794.1"/>
    <property type="molecule type" value="Genomic_DNA"/>
</dbReference>
<dbReference type="PANTHER" id="PTHR11070">
    <property type="entry name" value="UVRD / RECB / PCRA DNA HELICASE FAMILY MEMBER"/>
    <property type="match status" value="1"/>
</dbReference>
<dbReference type="SUPFAM" id="SSF52540">
    <property type="entry name" value="P-loop containing nucleoside triphosphate hydrolases"/>
    <property type="match status" value="1"/>
</dbReference>
<organism evidence="8">
    <name type="scientific">Dyadobacter sp. 676</name>
    <dbReference type="NCBI Taxonomy" id="3088362"/>
    <lineage>
        <taxon>Bacteria</taxon>
        <taxon>Pseudomonadati</taxon>
        <taxon>Bacteroidota</taxon>
        <taxon>Cytophagia</taxon>
        <taxon>Cytophagales</taxon>
        <taxon>Spirosomataceae</taxon>
        <taxon>Dyadobacter</taxon>
    </lineage>
</organism>
<dbReference type="PANTHER" id="PTHR11070:SF2">
    <property type="entry name" value="ATP-DEPENDENT DNA HELICASE SRS2"/>
    <property type="match status" value="1"/>
</dbReference>
<dbReference type="InterPro" id="IPR014016">
    <property type="entry name" value="UvrD-like_ATP-bd"/>
</dbReference>
<gene>
    <name evidence="8" type="ORF">ABV298_31670</name>
</gene>
<dbReference type="Gene3D" id="3.40.50.300">
    <property type="entry name" value="P-loop containing nucleotide triphosphate hydrolases"/>
    <property type="match status" value="2"/>
</dbReference>
<dbReference type="GO" id="GO:0005524">
    <property type="term" value="F:ATP binding"/>
    <property type="evidence" value="ECO:0007669"/>
    <property type="project" value="UniProtKB-UniRule"/>
</dbReference>
<dbReference type="PROSITE" id="PS51198">
    <property type="entry name" value="UVRD_HELICASE_ATP_BIND"/>
    <property type="match status" value="1"/>
</dbReference>
<sequence length="635" mass="72412">MVQVAPNSIDDTVDDVIYDCLTPSAPKSFFLFAGAGSGKTRSLVNVLTKFKLNHGNRFRLLRKKVAIITYTNAAADEITHRLDHDDIFVVSTIHSFSWELVKNFTHDIRYWLKFNLSEEIKILEEEQSKSRNLNNKTSIARALRIDSKKKRLVHLDNVVRFTYNPNGDNITKDSINHAEVISMTASFIQSKPLMQDILTCKFPIIFVDESQDTKKELVDALFTLQHAKRDCLTLGLFGDTMQRIYSDGKENLGTELPADWLQPAKKMNHRSSKRIINLINDIRKNVDDQKQIPRTEQRDGYVRFFIAKRGSDKSAIEENVCSEMASVTADQLWTTDTIDTKFLILEHHMAANRLSFMEFFEPLYRVDRFKTGLIDGSLSSISLFTKIILPLYDAHKRGDQFSIARIVKANAPSLTREALLASVNQVDEIDMMGKKVRNLLDLWEGGRDPKLIEIAKEVYNSSLFQISDNLSLVISKEARVNALAKEKLHDAADDEEEEVDDDLLVALGNALQAPFSCIINYHKYISEKSKFGTHQGVKGLEYPRVMVIIDDDEARGFMFSYDKLFGTKDLSETDKKNLEDRKESGIDRTRRLFYVACSRAKESLAIVAYSDNPEMLKSNILKFGWFHAGEVSVME</sequence>
<dbReference type="GO" id="GO:0043138">
    <property type="term" value="F:3'-5' DNA helicase activity"/>
    <property type="evidence" value="ECO:0007669"/>
    <property type="project" value="TreeGrafter"/>
</dbReference>
<evidence type="ECO:0000256" key="2">
    <source>
        <dbReference type="ARBA" id="ARBA00022801"/>
    </source>
</evidence>
<keyword evidence="1 6" id="KW-0547">Nucleotide-binding</keyword>
<evidence type="ECO:0000256" key="6">
    <source>
        <dbReference type="PROSITE-ProRule" id="PRU00560"/>
    </source>
</evidence>
<dbReference type="AlphaFoldDB" id="A0AAU8FLC6"/>
<name>A0AAU8FLC6_9BACT</name>
<keyword evidence="2 6" id="KW-0378">Hydrolase</keyword>
<dbReference type="InterPro" id="IPR000212">
    <property type="entry name" value="DNA_helicase_UvrD/REP"/>
</dbReference>
<feature type="domain" description="UvrD-like helicase ATP-binding" evidence="7">
    <location>
        <begin position="12"/>
        <end position="285"/>
    </location>
</feature>
<dbReference type="Pfam" id="PF00580">
    <property type="entry name" value="UvrD-helicase"/>
    <property type="match status" value="1"/>
</dbReference>
<evidence type="ECO:0000256" key="3">
    <source>
        <dbReference type="ARBA" id="ARBA00022806"/>
    </source>
</evidence>
<dbReference type="RefSeq" id="WP_353720107.1">
    <property type="nucleotide sequence ID" value="NZ_CP159289.1"/>
</dbReference>
<accession>A0AAU8FLC6</accession>
<proteinExistence type="predicted"/>
<evidence type="ECO:0000313" key="8">
    <source>
        <dbReference type="EMBL" id="XCH24794.1"/>
    </source>
</evidence>
<keyword evidence="3 6" id="KW-0347">Helicase</keyword>
<dbReference type="InterPro" id="IPR027417">
    <property type="entry name" value="P-loop_NTPase"/>
</dbReference>
<keyword evidence="4 6" id="KW-0067">ATP-binding</keyword>
<reference evidence="8" key="1">
    <citation type="submission" date="2024-06" db="EMBL/GenBank/DDBJ databases">
        <title>Sequencing and assembly of the genome of Dyadobacter sp. strain 676, a symbiont of Cyamopsis tetragonoloba.</title>
        <authorList>
            <person name="Guro P."/>
            <person name="Sazanova A."/>
            <person name="Kuznetsova I."/>
            <person name="Belimov A."/>
            <person name="Safronova V."/>
        </authorList>
    </citation>
    <scope>NUCLEOTIDE SEQUENCE</scope>
    <source>
        <strain evidence="8">676</strain>
    </source>
</reference>
<protein>
    <recommendedName>
        <fullName evidence="5">DNA 3'-5' helicase II</fullName>
    </recommendedName>
</protein>
<dbReference type="GO" id="GO:0000725">
    <property type="term" value="P:recombinational repair"/>
    <property type="evidence" value="ECO:0007669"/>
    <property type="project" value="TreeGrafter"/>
</dbReference>
<evidence type="ECO:0000256" key="4">
    <source>
        <dbReference type="ARBA" id="ARBA00022840"/>
    </source>
</evidence>
<dbReference type="GO" id="GO:0016787">
    <property type="term" value="F:hydrolase activity"/>
    <property type="evidence" value="ECO:0007669"/>
    <property type="project" value="UniProtKB-UniRule"/>
</dbReference>